<organism evidence="1 2">
    <name type="scientific">Pedobacter frigidisoli</name>
    <dbReference type="NCBI Taxonomy" id="2530455"/>
    <lineage>
        <taxon>Bacteria</taxon>
        <taxon>Pseudomonadati</taxon>
        <taxon>Bacteroidota</taxon>
        <taxon>Sphingobacteriia</taxon>
        <taxon>Sphingobacteriales</taxon>
        <taxon>Sphingobacteriaceae</taxon>
        <taxon>Pedobacter</taxon>
    </lineage>
</organism>
<dbReference type="RefSeq" id="WP_131559898.1">
    <property type="nucleotide sequence ID" value="NZ_SJSN01000010.1"/>
</dbReference>
<gene>
    <name evidence="1" type="ORF">EZ449_14160</name>
</gene>
<evidence type="ECO:0000313" key="2">
    <source>
        <dbReference type="Proteomes" id="UP000291485"/>
    </source>
</evidence>
<dbReference type="AlphaFoldDB" id="A0A4R0NZQ4"/>
<protein>
    <submittedName>
        <fullName evidence="1">Uncharacterized protein</fullName>
    </submittedName>
</protein>
<dbReference type="OrthoDB" id="769852at2"/>
<reference evidence="1 2" key="1">
    <citation type="submission" date="2019-02" db="EMBL/GenBank/DDBJ databases">
        <title>Pedobacter sp. RP-3-11 sp. nov., isolated from Arctic soil.</title>
        <authorList>
            <person name="Dahal R.H."/>
        </authorList>
    </citation>
    <scope>NUCLEOTIDE SEQUENCE [LARGE SCALE GENOMIC DNA]</scope>
    <source>
        <strain evidence="1 2">RP-3-11</strain>
    </source>
</reference>
<dbReference type="Proteomes" id="UP000291485">
    <property type="component" value="Unassembled WGS sequence"/>
</dbReference>
<accession>A0A4R0NZQ4</accession>
<keyword evidence="2" id="KW-1185">Reference proteome</keyword>
<sequence length="99" mass="10656">MKIFSKVKNALKGANRFGIAAILVAGVMAFSFKPDARRLGALRYNPAPQTWNATLDQTPGNYSTIGSPSSVSCTDSDKICTYDLVDGEYVQSTKGDFAQ</sequence>
<evidence type="ECO:0000313" key="1">
    <source>
        <dbReference type="EMBL" id="TCD07675.1"/>
    </source>
</evidence>
<comment type="caution">
    <text evidence="1">The sequence shown here is derived from an EMBL/GenBank/DDBJ whole genome shotgun (WGS) entry which is preliminary data.</text>
</comment>
<dbReference type="EMBL" id="SJSN01000010">
    <property type="protein sequence ID" value="TCD07675.1"/>
    <property type="molecule type" value="Genomic_DNA"/>
</dbReference>
<proteinExistence type="predicted"/>
<name>A0A4R0NZQ4_9SPHI</name>